<comment type="caution">
    <text evidence="1">The sequence shown here is derived from an EMBL/GenBank/DDBJ whole genome shotgun (WGS) entry which is preliminary data.</text>
</comment>
<accession>A0A9Q0LSA5</accession>
<sequence length="103" mass="12250">MNKNPNEITINYLRKRRIIFIFKQGDPKNINNYRPISINNELERILLKRILGEIEHIWNHITPKQMGFRKGLDTRISVLELKKSINRLRNALTLSTIKSLEEL</sequence>
<evidence type="ECO:0000313" key="1">
    <source>
        <dbReference type="EMBL" id="KAJ5078921.1"/>
    </source>
</evidence>
<keyword evidence="1" id="KW-0695">RNA-directed DNA polymerase</keyword>
<name>A0A9Q0LSA5_ANAIG</name>
<dbReference type="OrthoDB" id="445826at2759"/>
<keyword evidence="2" id="KW-1185">Reference proteome</keyword>
<reference evidence="1" key="1">
    <citation type="submission" date="2022-10" db="EMBL/GenBank/DDBJ databases">
        <title>Novel sulphate-reducing endosymbionts in the free-living metamonad Anaeramoeba.</title>
        <authorList>
            <person name="Jerlstrom-Hultqvist J."/>
            <person name="Cepicka I."/>
            <person name="Gallot-Lavallee L."/>
            <person name="Salas-Leiva D."/>
            <person name="Curtis B.A."/>
            <person name="Zahonova K."/>
            <person name="Pipaliya S."/>
            <person name="Dacks J."/>
            <person name="Roger A.J."/>
        </authorList>
    </citation>
    <scope>NUCLEOTIDE SEQUENCE</scope>
    <source>
        <strain evidence="1">BMAN</strain>
    </source>
</reference>
<dbReference type="AlphaFoldDB" id="A0A9Q0LSA5"/>
<evidence type="ECO:0000313" key="2">
    <source>
        <dbReference type="Proteomes" id="UP001149090"/>
    </source>
</evidence>
<dbReference type="Proteomes" id="UP001149090">
    <property type="component" value="Unassembled WGS sequence"/>
</dbReference>
<organism evidence="1 2">
    <name type="scientific">Anaeramoeba ignava</name>
    <name type="common">Anaerobic marine amoeba</name>
    <dbReference type="NCBI Taxonomy" id="1746090"/>
    <lineage>
        <taxon>Eukaryota</taxon>
        <taxon>Metamonada</taxon>
        <taxon>Anaeramoebidae</taxon>
        <taxon>Anaeramoeba</taxon>
    </lineage>
</organism>
<protein>
    <submittedName>
        <fullName evidence="1">RNA-directed DNA polymerase from transposon x-element-like protein-related</fullName>
    </submittedName>
</protein>
<keyword evidence="1" id="KW-0548">Nucleotidyltransferase</keyword>
<keyword evidence="1" id="KW-0808">Transferase</keyword>
<proteinExistence type="predicted"/>
<dbReference type="EMBL" id="JAPDFW010000044">
    <property type="protein sequence ID" value="KAJ5078921.1"/>
    <property type="molecule type" value="Genomic_DNA"/>
</dbReference>
<gene>
    <name evidence="1" type="ORF">M0811_04644</name>
</gene>
<dbReference type="GO" id="GO:0003964">
    <property type="term" value="F:RNA-directed DNA polymerase activity"/>
    <property type="evidence" value="ECO:0007669"/>
    <property type="project" value="UniProtKB-KW"/>
</dbReference>